<dbReference type="GO" id="GO:0140359">
    <property type="term" value="F:ABC-type transporter activity"/>
    <property type="evidence" value="ECO:0007669"/>
    <property type="project" value="InterPro"/>
</dbReference>
<evidence type="ECO:0000256" key="6">
    <source>
        <dbReference type="ARBA" id="ARBA00023136"/>
    </source>
</evidence>
<dbReference type="PROSITE" id="PS50893">
    <property type="entry name" value="ABC_TRANSPORTER_2"/>
    <property type="match status" value="1"/>
</dbReference>
<dbReference type="PANTHER" id="PTHR24221:SF654">
    <property type="entry name" value="ATP-BINDING CASSETTE SUB-FAMILY B MEMBER 6"/>
    <property type="match status" value="1"/>
</dbReference>
<proteinExistence type="predicted"/>
<comment type="subcellular location">
    <subcellularLocation>
        <location evidence="1">Cell membrane</location>
        <topology evidence="1">Multi-pass membrane protein</topology>
    </subcellularLocation>
</comment>
<dbReference type="Gene3D" id="1.20.1560.10">
    <property type="entry name" value="ABC transporter type 1, transmembrane domain"/>
    <property type="match status" value="1"/>
</dbReference>
<dbReference type="GO" id="GO:0016887">
    <property type="term" value="F:ATP hydrolysis activity"/>
    <property type="evidence" value="ECO:0007669"/>
    <property type="project" value="InterPro"/>
</dbReference>
<evidence type="ECO:0000313" key="11">
    <source>
        <dbReference type="Proteomes" id="UP000240542"/>
    </source>
</evidence>
<dbReference type="GO" id="GO:0005524">
    <property type="term" value="F:ATP binding"/>
    <property type="evidence" value="ECO:0007669"/>
    <property type="project" value="UniProtKB-KW"/>
</dbReference>
<keyword evidence="4 10" id="KW-0067">ATP-binding</keyword>
<dbReference type="Pfam" id="PF00664">
    <property type="entry name" value="ABC_membrane"/>
    <property type="match status" value="1"/>
</dbReference>
<feature type="transmembrane region" description="Helical" evidence="7">
    <location>
        <begin position="141"/>
        <end position="166"/>
    </location>
</feature>
<dbReference type="EMBL" id="PYGA01000003">
    <property type="protein sequence ID" value="PSK99462.1"/>
    <property type="molecule type" value="Genomic_DNA"/>
</dbReference>
<dbReference type="SUPFAM" id="SSF90123">
    <property type="entry name" value="ABC transporter transmembrane region"/>
    <property type="match status" value="1"/>
</dbReference>
<dbReference type="Proteomes" id="UP000240542">
    <property type="component" value="Unassembled WGS sequence"/>
</dbReference>
<reference evidence="10 11" key="1">
    <citation type="submission" date="2018-03" db="EMBL/GenBank/DDBJ databases">
        <title>Genomic Encyclopedia of Archaeal and Bacterial Type Strains, Phase II (KMG-II): from individual species to whole genera.</title>
        <authorList>
            <person name="Goeker M."/>
        </authorList>
    </citation>
    <scope>NUCLEOTIDE SEQUENCE [LARGE SCALE GENOMIC DNA]</scope>
    <source>
        <strain evidence="10 11">DSM 45312</strain>
    </source>
</reference>
<keyword evidence="3" id="KW-0547">Nucleotide-binding</keyword>
<dbReference type="InterPro" id="IPR011527">
    <property type="entry name" value="ABC1_TM_dom"/>
</dbReference>
<dbReference type="InterPro" id="IPR003593">
    <property type="entry name" value="AAA+_ATPase"/>
</dbReference>
<dbReference type="InterPro" id="IPR017871">
    <property type="entry name" value="ABC_transporter-like_CS"/>
</dbReference>
<keyword evidence="5 7" id="KW-1133">Transmembrane helix</keyword>
<keyword evidence="6 7" id="KW-0472">Membrane</keyword>
<protein>
    <submittedName>
        <fullName evidence="10">ATP-binding cassette subfamily B protein</fullName>
    </submittedName>
</protein>
<dbReference type="GO" id="GO:0005886">
    <property type="term" value="C:plasma membrane"/>
    <property type="evidence" value="ECO:0007669"/>
    <property type="project" value="UniProtKB-SubCell"/>
</dbReference>
<dbReference type="InterPro" id="IPR036640">
    <property type="entry name" value="ABC1_TM_sf"/>
</dbReference>
<organism evidence="10 11">
    <name type="scientific">Murinocardiopsis flavida</name>
    <dbReference type="NCBI Taxonomy" id="645275"/>
    <lineage>
        <taxon>Bacteria</taxon>
        <taxon>Bacillati</taxon>
        <taxon>Actinomycetota</taxon>
        <taxon>Actinomycetes</taxon>
        <taxon>Streptosporangiales</taxon>
        <taxon>Nocardiopsidaceae</taxon>
        <taxon>Murinocardiopsis</taxon>
    </lineage>
</organism>
<feature type="domain" description="ABC transmembrane type-1" evidence="9">
    <location>
        <begin position="26"/>
        <end position="309"/>
    </location>
</feature>
<evidence type="ECO:0000256" key="1">
    <source>
        <dbReference type="ARBA" id="ARBA00004651"/>
    </source>
</evidence>
<sequence length="567" mass="57759">MSAADPGRGVPQVPGLLTGRRRWIFAALVAVGLGLAVAAVLWSVLVARVITALSAPAGAVPGAGGPLGGVQWLVALAVVSGVLLYTEKVLAERLGQAWVSEVRTVLFRRVTDAPSRGTGRGRSTGGTSLRMMGDLSALRRWASLGLAKLAVAVPLLVGCLVAFAVIAPVLALAAAAVMGAGLATAAALSPWLRSANRAARRRQARVASHVVERVGNTQVVQAFGRERGERRVLARRGRRLAEASVRRARAVGTVRAIAESTALLTTAAVLIATAASGAGPAQAAAAIAVVGIMATPVRELARVAEYRSACSVSLEQIRAELARPGRNGAASGAPALPDGGGALELRGVAFTGLLTPTTVGVPAGAVVAVVGPNGSGKSTLLAAVSGLVGPDEGEVLLDGADIARARPASVRAAIGSVGPHLPLLRGTIGENVRYADPKADGMRLNEAVHASGLAELIAELPLGLRTPVRENGAGLSAGQQQRIALARALLTRPRLLLLDEADAHLDPAAAAVVDRVIAGFDGTVVVVTHRPERLAAADVVWRLGNGVLRVEEAPRAAEAAARTRLEA</sequence>
<dbReference type="Gene3D" id="3.40.50.300">
    <property type="entry name" value="P-loop containing nucleotide triphosphate hydrolases"/>
    <property type="match status" value="1"/>
</dbReference>
<dbReference type="GO" id="GO:0034040">
    <property type="term" value="F:ATPase-coupled lipid transmembrane transporter activity"/>
    <property type="evidence" value="ECO:0007669"/>
    <property type="project" value="TreeGrafter"/>
</dbReference>
<dbReference type="SMART" id="SM00382">
    <property type="entry name" value="AAA"/>
    <property type="match status" value="1"/>
</dbReference>
<evidence type="ECO:0000313" key="10">
    <source>
        <dbReference type="EMBL" id="PSK99462.1"/>
    </source>
</evidence>
<evidence type="ECO:0000256" key="3">
    <source>
        <dbReference type="ARBA" id="ARBA00022741"/>
    </source>
</evidence>
<dbReference type="OrthoDB" id="8541474at2"/>
<name>A0A2P8DQJ1_9ACTN</name>
<dbReference type="AlphaFoldDB" id="A0A2P8DQJ1"/>
<evidence type="ECO:0000256" key="7">
    <source>
        <dbReference type="SAM" id="Phobius"/>
    </source>
</evidence>
<dbReference type="PROSITE" id="PS00211">
    <property type="entry name" value="ABC_TRANSPORTER_1"/>
    <property type="match status" value="1"/>
</dbReference>
<keyword evidence="2 7" id="KW-0812">Transmembrane</keyword>
<dbReference type="Pfam" id="PF00005">
    <property type="entry name" value="ABC_tran"/>
    <property type="match status" value="1"/>
</dbReference>
<feature type="transmembrane region" description="Helical" evidence="7">
    <location>
        <begin position="70"/>
        <end position="86"/>
    </location>
</feature>
<keyword evidence="11" id="KW-1185">Reference proteome</keyword>
<dbReference type="SUPFAM" id="SSF52540">
    <property type="entry name" value="P-loop containing nucleoside triphosphate hydrolases"/>
    <property type="match status" value="1"/>
</dbReference>
<dbReference type="RefSeq" id="WP_106581865.1">
    <property type="nucleotide sequence ID" value="NZ_PYGA01000003.1"/>
</dbReference>
<feature type="transmembrane region" description="Helical" evidence="7">
    <location>
        <begin position="172"/>
        <end position="192"/>
    </location>
</feature>
<dbReference type="PANTHER" id="PTHR24221">
    <property type="entry name" value="ATP-BINDING CASSETTE SUB-FAMILY B"/>
    <property type="match status" value="1"/>
</dbReference>
<dbReference type="InterPro" id="IPR003439">
    <property type="entry name" value="ABC_transporter-like_ATP-bd"/>
</dbReference>
<evidence type="ECO:0000259" key="8">
    <source>
        <dbReference type="PROSITE" id="PS50893"/>
    </source>
</evidence>
<accession>A0A2P8DQJ1</accession>
<evidence type="ECO:0000259" key="9">
    <source>
        <dbReference type="PROSITE" id="PS50929"/>
    </source>
</evidence>
<feature type="transmembrane region" description="Helical" evidence="7">
    <location>
        <begin position="23"/>
        <end position="50"/>
    </location>
</feature>
<comment type="caution">
    <text evidence="10">The sequence shown here is derived from an EMBL/GenBank/DDBJ whole genome shotgun (WGS) entry which is preliminary data.</text>
</comment>
<dbReference type="InterPro" id="IPR027417">
    <property type="entry name" value="P-loop_NTPase"/>
</dbReference>
<evidence type="ECO:0000256" key="4">
    <source>
        <dbReference type="ARBA" id="ARBA00022840"/>
    </source>
</evidence>
<evidence type="ECO:0000256" key="5">
    <source>
        <dbReference type="ARBA" id="ARBA00022989"/>
    </source>
</evidence>
<feature type="domain" description="ABC transporter" evidence="8">
    <location>
        <begin position="343"/>
        <end position="567"/>
    </location>
</feature>
<dbReference type="PROSITE" id="PS50929">
    <property type="entry name" value="ABC_TM1F"/>
    <property type="match status" value="1"/>
</dbReference>
<gene>
    <name evidence="10" type="ORF">CLV63_103187</name>
</gene>
<evidence type="ECO:0000256" key="2">
    <source>
        <dbReference type="ARBA" id="ARBA00022692"/>
    </source>
</evidence>
<dbReference type="InterPro" id="IPR039421">
    <property type="entry name" value="Type_1_exporter"/>
</dbReference>